<dbReference type="AlphaFoldDB" id="A0AAD7QH76"/>
<proteinExistence type="predicted"/>
<dbReference type="Gene3D" id="1.10.10.60">
    <property type="entry name" value="Homeodomain-like"/>
    <property type="match status" value="2"/>
</dbReference>
<dbReference type="GO" id="GO:0090406">
    <property type="term" value="C:pollen tube"/>
    <property type="evidence" value="ECO:0007669"/>
    <property type="project" value="UniProtKB-ARBA"/>
</dbReference>
<dbReference type="PROSITE" id="PS50090">
    <property type="entry name" value="MYB_LIKE"/>
    <property type="match status" value="2"/>
</dbReference>
<evidence type="ECO:0000256" key="6">
    <source>
        <dbReference type="ARBA" id="ARBA00023163"/>
    </source>
</evidence>
<dbReference type="FunFam" id="1.10.10.60:FF:000001">
    <property type="entry name" value="MYB-related transcription factor"/>
    <property type="match status" value="1"/>
</dbReference>
<name>A0AAD7QH76_QUISA</name>
<feature type="region of interest" description="Disordered" evidence="8">
    <location>
        <begin position="127"/>
        <end position="156"/>
    </location>
</feature>
<feature type="domain" description="Myb-like" evidence="9">
    <location>
        <begin position="51"/>
        <end position="101"/>
    </location>
</feature>
<dbReference type="KEGG" id="qsa:O6P43_000570"/>
<dbReference type="EMBL" id="JARAOO010000001">
    <property type="protein sequence ID" value="KAJ7981290.1"/>
    <property type="molecule type" value="Genomic_DNA"/>
</dbReference>
<dbReference type="InterPro" id="IPR017930">
    <property type="entry name" value="Myb_dom"/>
</dbReference>
<dbReference type="GO" id="GO:0080092">
    <property type="term" value="P:regulation of pollen tube growth"/>
    <property type="evidence" value="ECO:0007669"/>
    <property type="project" value="UniProtKB-ARBA"/>
</dbReference>
<sequence>MKKGPWTAAEDAILVEYVKRHGEGNWNAVQKNSGLARCGKSCRLRWANHLRPNLRKGSFSAEEEKIIIDLHAQLGNKWARMATQLPGRTDNEIKNYWNTRMKRRQRAGLPIYPQEVQEQAAASHLKQRKHLVEEVEQEDKLTDPHSSSTSSFTSILGRSQRRKLNFNTPMTIFDHPSFSSVVNPLQNQTNSVFSSNTDTKFNFFGENKANAGLTLPLCPASPYGSSSSTMFNQSFAANQSFPASQPNNYDSGNHSYNFNFTAMLGRASYVFPGLETELSSIQTPPLSGTPTSSSYASGGEGLMGATSNSGAIENSQSTTGKKLITDDLMEEMSSMDDDLISLLANFPSAMPMPEWYRKGGGQSSGMASENLGLASRHQDASSAPTQELAWALEPCWNNMPGIC</sequence>
<keyword evidence="12" id="KW-1185">Reference proteome</keyword>
<evidence type="ECO:0000259" key="9">
    <source>
        <dbReference type="PROSITE" id="PS50090"/>
    </source>
</evidence>
<dbReference type="PANTHER" id="PTHR47995">
    <property type="entry name" value="TRANSCRIPTION FACTOR MYB33-RELATED"/>
    <property type="match status" value="1"/>
</dbReference>
<dbReference type="InterPro" id="IPR001005">
    <property type="entry name" value="SANT/Myb"/>
</dbReference>
<keyword evidence="5" id="KW-0010">Activator</keyword>
<dbReference type="GO" id="GO:0003824">
    <property type="term" value="F:catalytic activity"/>
    <property type="evidence" value="ECO:0007669"/>
    <property type="project" value="InterPro"/>
</dbReference>
<evidence type="ECO:0000256" key="5">
    <source>
        <dbReference type="ARBA" id="ARBA00023159"/>
    </source>
</evidence>
<dbReference type="InterPro" id="IPR001345">
    <property type="entry name" value="PG/BPGM_mutase_AS"/>
</dbReference>
<evidence type="ECO:0000259" key="10">
    <source>
        <dbReference type="PROSITE" id="PS51294"/>
    </source>
</evidence>
<feature type="compositionally biased region" description="Polar residues" evidence="8">
    <location>
        <begin position="305"/>
        <end position="318"/>
    </location>
</feature>
<dbReference type="CDD" id="cd00167">
    <property type="entry name" value="SANT"/>
    <property type="match status" value="2"/>
</dbReference>
<dbReference type="PANTHER" id="PTHR47995:SF18">
    <property type="entry name" value="TRANSCRIPTION FACTOR MYB65"/>
    <property type="match status" value="1"/>
</dbReference>
<reference evidence="11 12" key="1">
    <citation type="journal article" date="2023" name="Science">
        <title>Elucidation of the pathway for biosynthesis of saponin adjuvants from the soapbark tree.</title>
        <authorList>
            <person name="Reed J."/>
            <person name="Orme A."/>
            <person name="El-Demerdash A."/>
            <person name="Owen C."/>
            <person name="Martin L.B.B."/>
            <person name="Misra R.C."/>
            <person name="Kikuchi S."/>
            <person name="Rejzek M."/>
            <person name="Martin A.C."/>
            <person name="Harkess A."/>
            <person name="Leebens-Mack J."/>
            <person name="Louveau T."/>
            <person name="Stephenson M.J."/>
            <person name="Osbourn A."/>
        </authorList>
    </citation>
    <scope>NUCLEOTIDE SEQUENCE [LARGE SCALE GENOMIC DNA]</scope>
    <source>
        <strain evidence="11">S10</strain>
    </source>
</reference>
<dbReference type="SMART" id="SM00717">
    <property type="entry name" value="SANT"/>
    <property type="match status" value="2"/>
</dbReference>
<feature type="region of interest" description="Disordered" evidence="8">
    <location>
        <begin position="280"/>
        <end position="318"/>
    </location>
</feature>
<dbReference type="PROSITE" id="PS00175">
    <property type="entry name" value="PG_MUTASE"/>
    <property type="match status" value="1"/>
</dbReference>
<dbReference type="Pfam" id="PF00249">
    <property type="entry name" value="Myb_DNA-binding"/>
    <property type="match status" value="2"/>
</dbReference>
<feature type="compositionally biased region" description="Basic and acidic residues" evidence="8">
    <location>
        <begin position="130"/>
        <end position="143"/>
    </location>
</feature>
<keyword evidence="2" id="KW-0677">Repeat</keyword>
<evidence type="ECO:0000256" key="7">
    <source>
        <dbReference type="ARBA" id="ARBA00023242"/>
    </source>
</evidence>
<dbReference type="GO" id="GO:0003677">
    <property type="term" value="F:DNA binding"/>
    <property type="evidence" value="ECO:0007669"/>
    <property type="project" value="UniProtKB-KW"/>
</dbReference>
<evidence type="ECO:0000256" key="4">
    <source>
        <dbReference type="ARBA" id="ARBA00023125"/>
    </source>
</evidence>
<organism evidence="11 12">
    <name type="scientific">Quillaja saponaria</name>
    <name type="common">Soap bark tree</name>
    <dbReference type="NCBI Taxonomy" id="32244"/>
    <lineage>
        <taxon>Eukaryota</taxon>
        <taxon>Viridiplantae</taxon>
        <taxon>Streptophyta</taxon>
        <taxon>Embryophyta</taxon>
        <taxon>Tracheophyta</taxon>
        <taxon>Spermatophyta</taxon>
        <taxon>Magnoliopsida</taxon>
        <taxon>eudicotyledons</taxon>
        <taxon>Gunneridae</taxon>
        <taxon>Pentapetalae</taxon>
        <taxon>rosids</taxon>
        <taxon>fabids</taxon>
        <taxon>Fabales</taxon>
        <taxon>Quillajaceae</taxon>
        <taxon>Quillaja</taxon>
    </lineage>
</organism>
<dbReference type="SUPFAM" id="SSF46689">
    <property type="entry name" value="Homeodomain-like"/>
    <property type="match status" value="1"/>
</dbReference>
<feature type="compositionally biased region" description="Low complexity" evidence="8">
    <location>
        <begin position="283"/>
        <end position="294"/>
    </location>
</feature>
<protein>
    <submittedName>
        <fullName evidence="11">MYB-related transcription factor</fullName>
    </submittedName>
</protein>
<dbReference type="GO" id="GO:0003700">
    <property type="term" value="F:DNA-binding transcription factor activity"/>
    <property type="evidence" value="ECO:0007669"/>
    <property type="project" value="UniProtKB-ARBA"/>
</dbReference>
<evidence type="ECO:0000256" key="2">
    <source>
        <dbReference type="ARBA" id="ARBA00022737"/>
    </source>
</evidence>
<dbReference type="InterPro" id="IPR009057">
    <property type="entry name" value="Homeodomain-like_sf"/>
</dbReference>
<accession>A0AAD7QH76</accession>
<keyword evidence="7" id="KW-0539">Nucleus</keyword>
<evidence type="ECO:0000256" key="8">
    <source>
        <dbReference type="SAM" id="MobiDB-lite"/>
    </source>
</evidence>
<dbReference type="FunFam" id="1.10.10.60:FF:000404">
    <property type="entry name" value="Transcription factor MYB97"/>
    <property type="match status" value="1"/>
</dbReference>
<dbReference type="GO" id="GO:0048235">
    <property type="term" value="P:pollen sperm cell differentiation"/>
    <property type="evidence" value="ECO:0007669"/>
    <property type="project" value="UniProtKB-ARBA"/>
</dbReference>
<feature type="domain" description="Myb-like" evidence="9">
    <location>
        <begin position="1"/>
        <end position="50"/>
    </location>
</feature>
<keyword evidence="4" id="KW-0238">DNA-binding</keyword>
<comment type="caution">
    <text evidence="11">The sequence shown here is derived from an EMBL/GenBank/DDBJ whole genome shotgun (WGS) entry which is preliminary data.</text>
</comment>
<dbReference type="GO" id="GO:0005634">
    <property type="term" value="C:nucleus"/>
    <property type="evidence" value="ECO:0007669"/>
    <property type="project" value="UniProtKB-SubCell"/>
</dbReference>
<feature type="domain" description="HTH myb-type" evidence="10">
    <location>
        <begin position="55"/>
        <end position="105"/>
    </location>
</feature>
<keyword evidence="3" id="KW-0805">Transcription regulation</keyword>
<comment type="subcellular location">
    <subcellularLocation>
        <location evidence="1">Nucleus</location>
    </subcellularLocation>
</comment>
<dbReference type="Proteomes" id="UP001163823">
    <property type="component" value="Chromosome 1"/>
</dbReference>
<evidence type="ECO:0000256" key="3">
    <source>
        <dbReference type="ARBA" id="ARBA00023015"/>
    </source>
</evidence>
<dbReference type="PROSITE" id="PS51294">
    <property type="entry name" value="HTH_MYB"/>
    <property type="match status" value="2"/>
</dbReference>
<keyword evidence="6" id="KW-0804">Transcription</keyword>
<evidence type="ECO:0000256" key="1">
    <source>
        <dbReference type="ARBA" id="ARBA00004123"/>
    </source>
</evidence>
<evidence type="ECO:0000313" key="12">
    <source>
        <dbReference type="Proteomes" id="UP001163823"/>
    </source>
</evidence>
<gene>
    <name evidence="11" type="ORF">O6P43_000570</name>
</gene>
<feature type="domain" description="HTH myb-type" evidence="10">
    <location>
        <begin position="1"/>
        <end position="54"/>
    </location>
</feature>
<evidence type="ECO:0000313" key="11">
    <source>
        <dbReference type="EMBL" id="KAJ7981290.1"/>
    </source>
</evidence>